<dbReference type="EMBL" id="OD000302">
    <property type="protein sequence ID" value="CAD7396903.1"/>
    <property type="molecule type" value="Genomic_DNA"/>
</dbReference>
<feature type="region of interest" description="Disordered" evidence="1">
    <location>
        <begin position="429"/>
        <end position="455"/>
    </location>
</feature>
<reference evidence="2" key="1">
    <citation type="submission" date="2020-11" db="EMBL/GenBank/DDBJ databases">
        <authorList>
            <person name="Tran Van P."/>
        </authorList>
    </citation>
    <scope>NUCLEOTIDE SEQUENCE</scope>
</reference>
<protein>
    <submittedName>
        <fullName evidence="2">Uncharacterized protein</fullName>
    </submittedName>
</protein>
<sequence>MARRNVVSPWCTGVSEMVALVRFWESTRNLPCPRAFWETFHVGEIYSMGQSSKLRTFVLCEHSNIQMYLCALALLLVESTYGGYVYGGSYGPQEFYSGYSRYSSYPSYSGYPSDYSSFPLASHASHPLSGYASYPTSGYSGYNSYVQQEPSNPIFTVLVEQPYTVTKSVSSVPLIVIPQDSLNMLQDGHISSISPTRPVVILPAGQEATPAVRVVLRRPMLVSSSQGTISFPSGFTVVHDGLRMPIPVGAVIAPVPTGTYLTASRPYAVRVVYAIPTGPLPMQYPFFETIPTSQPNQNFNKVTSTAVSIVNPTSPTKLPALPSRPQQQPPQFGSVFAHQIYGNDNNIGLEVNRPGAPVVTILDFPSSVATPSVVFFPQTSLDEGSELGNREPPQAAAPAGIVQSTAPLPNLSVFVNSKESPVLQAIRDEANKNQDQQDEQLSALSKDKTPEILYN</sequence>
<dbReference type="AlphaFoldDB" id="A0A7R9CHV6"/>
<proteinExistence type="predicted"/>
<name>A0A7R9CHV6_TIMPO</name>
<accession>A0A7R9CHV6</accession>
<evidence type="ECO:0000256" key="1">
    <source>
        <dbReference type="SAM" id="MobiDB-lite"/>
    </source>
</evidence>
<evidence type="ECO:0000313" key="2">
    <source>
        <dbReference type="EMBL" id="CAD7396903.1"/>
    </source>
</evidence>
<organism evidence="2">
    <name type="scientific">Timema poppense</name>
    <name type="common">Walking stick</name>
    <dbReference type="NCBI Taxonomy" id="170557"/>
    <lineage>
        <taxon>Eukaryota</taxon>
        <taxon>Metazoa</taxon>
        <taxon>Ecdysozoa</taxon>
        <taxon>Arthropoda</taxon>
        <taxon>Hexapoda</taxon>
        <taxon>Insecta</taxon>
        <taxon>Pterygota</taxon>
        <taxon>Neoptera</taxon>
        <taxon>Polyneoptera</taxon>
        <taxon>Phasmatodea</taxon>
        <taxon>Timematodea</taxon>
        <taxon>Timematoidea</taxon>
        <taxon>Timematidae</taxon>
        <taxon>Timema</taxon>
    </lineage>
</organism>
<feature type="compositionally biased region" description="Basic and acidic residues" evidence="1">
    <location>
        <begin position="445"/>
        <end position="455"/>
    </location>
</feature>
<gene>
    <name evidence="2" type="ORF">TPSB3V08_LOCUS897</name>
</gene>